<evidence type="ECO:0000256" key="6">
    <source>
        <dbReference type="SAM" id="MobiDB-lite"/>
    </source>
</evidence>
<keyword evidence="3" id="KW-0813">Transport</keyword>
<dbReference type="InterPro" id="IPR048361">
    <property type="entry name" value="Vps52_C"/>
</dbReference>
<dbReference type="Pfam" id="PF20655">
    <property type="entry name" value="Vps52_C"/>
    <property type="match status" value="1"/>
</dbReference>
<dbReference type="InterPro" id="IPR048319">
    <property type="entry name" value="Vps52_CC"/>
</dbReference>
<dbReference type="PANTHER" id="PTHR14190">
    <property type="entry name" value="SUPPRESSOR OF ACTIN MUTATIONS 2/VACUOLAR PROTEIN SORTING 52"/>
    <property type="match status" value="1"/>
</dbReference>
<feature type="domain" description="Vps52 C-terminal" evidence="8">
    <location>
        <begin position="374"/>
        <end position="694"/>
    </location>
</feature>
<keyword evidence="10" id="KW-1185">Reference proteome</keyword>
<reference evidence="9 10" key="1">
    <citation type="submission" date="2019-10" db="EMBL/GenBank/DDBJ databases">
        <authorList>
            <person name="Palmer J.M."/>
        </authorList>
    </citation>
    <scope>NUCLEOTIDE SEQUENCE [LARGE SCALE GENOMIC DNA]</scope>
    <source>
        <strain evidence="9 10">TWF696</strain>
    </source>
</reference>
<dbReference type="GO" id="GO:0042147">
    <property type="term" value="P:retrograde transport, endosome to Golgi"/>
    <property type="evidence" value="ECO:0007669"/>
    <property type="project" value="TreeGrafter"/>
</dbReference>
<evidence type="ECO:0000313" key="9">
    <source>
        <dbReference type="EMBL" id="KAK6346869.1"/>
    </source>
</evidence>
<dbReference type="InterPro" id="IPR007258">
    <property type="entry name" value="Vps52"/>
</dbReference>
<evidence type="ECO:0000256" key="5">
    <source>
        <dbReference type="ARBA" id="ARBA00023034"/>
    </source>
</evidence>
<dbReference type="GO" id="GO:0019905">
    <property type="term" value="F:syntaxin binding"/>
    <property type="evidence" value="ECO:0007669"/>
    <property type="project" value="TreeGrafter"/>
</dbReference>
<organism evidence="9 10">
    <name type="scientific">Orbilia brochopaga</name>
    <dbReference type="NCBI Taxonomy" id="3140254"/>
    <lineage>
        <taxon>Eukaryota</taxon>
        <taxon>Fungi</taxon>
        <taxon>Dikarya</taxon>
        <taxon>Ascomycota</taxon>
        <taxon>Pezizomycotina</taxon>
        <taxon>Orbiliomycetes</taxon>
        <taxon>Orbiliales</taxon>
        <taxon>Orbiliaceae</taxon>
        <taxon>Orbilia</taxon>
    </lineage>
</organism>
<feature type="region of interest" description="Disordered" evidence="6">
    <location>
        <begin position="12"/>
        <end position="48"/>
    </location>
</feature>
<dbReference type="PANTHER" id="PTHR14190:SF7">
    <property type="entry name" value="VACUOLAR PROTEIN SORTING-ASSOCIATED PROTEIN 52 HOMOLOG"/>
    <property type="match status" value="1"/>
</dbReference>
<keyword evidence="5" id="KW-0333">Golgi apparatus</keyword>
<dbReference type="Pfam" id="PF04129">
    <property type="entry name" value="Vps52_CC"/>
    <property type="match status" value="1"/>
</dbReference>
<comment type="similarity">
    <text evidence="2">Belongs to the VPS52 family.</text>
</comment>
<dbReference type="GO" id="GO:0015031">
    <property type="term" value="P:protein transport"/>
    <property type="evidence" value="ECO:0007669"/>
    <property type="project" value="UniProtKB-KW"/>
</dbReference>
<evidence type="ECO:0000259" key="8">
    <source>
        <dbReference type="Pfam" id="PF20655"/>
    </source>
</evidence>
<evidence type="ECO:0000259" key="7">
    <source>
        <dbReference type="Pfam" id="PF04129"/>
    </source>
</evidence>
<dbReference type="EMBL" id="JAVHNQ010000005">
    <property type="protein sequence ID" value="KAK6346869.1"/>
    <property type="molecule type" value="Genomic_DNA"/>
</dbReference>
<accession>A0AAV9URL1</accession>
<dbReference type="GO" id="GO:0005829">
    <property type="term" value="C:cytosol"/>
    <property type="evidence" value="ECO:0007669"/>
    <property type="project" value="GOC"/>
</dbReference>
<dbReference type="SUPFAM" id="SSF74788">
    <property type="entry name" value="Cullin repeat-like"/>
    <property type="match status" value="1"/>
</dbReference>
<comment type="subcellular location">
    <subcellularLocation>
        <location evidence="1">Golgi apparatus</location>
        <location evidence="1">trans-Golgi network</location>
    </subcellularLocation>
</comment>
<dbReference type="GO" id="GO:0032456">
    <property type="term" value="P:endocytic recycling"/>
    <property type="evidence" value="ECO:0007669"/>
    <property type="project" value="TreeGrafter"/>
</dbReference>
<keyword evidence="4" id="KW-0653">Protein transport</keyword>
<name>A0AAV9URL1_9PEZI</name>
<evidence type="ECO:0000256" key="1">
    <source>
        <dbReference type="ARBA" id="ARBA00004601"/>
    </source>
</evidence>
<dbReference type="AlphaFoldDB" id="A0AAV9URL1"/>
<evidence type="ECO:0000256" key="3">
    <source>
        <dbReference type="ARBA" id="ARBA00022448"/>
    </source>
</evidence>
<evidence type="ECO:0000256" key="2">
    <source>
        <dbReference type="ARBA" id="ARBA00008180"/>
    </source>
</evidence>
<evidence type="ECO:0000313" key="10">
    <source>
        <dbReference type="Proteomes" id="UP001375240"/>
    </source>
</evidence>
<dbReference type="InterPro" id="IPR016159">
    <property type="entry name" value="Cullin_repeat-like_dom_sf"/>
</dbReference>
<proteinExistence type="inferred from homology"/>
<feature type="domain" description="Vps52 coiled-coil" evidence="7">
    <location>
        <begin position="185"/>
        <end position="357"/>
    </location>
</feature>
<dbReference type="GO" id="GO:0000938">
    <property type="term" value="C:GARP complex"/>
    <property type="evidence" value="ECO:0007669"/>
    <property type="project" value="TreeGrafter"/>
</dbReference>
<dbReference type="Proteomes" id="UP001375240">
    <property type="component" value="Unassembled WGS sequence"/>
</dbReference>
<protein>
    <submittedName>
        <fullName evidence="9">Uncharacterized protein</fullName>
    </submittedName>
</protein>
<sequence>MITQSLMWNKFTQSIQEPSPPLPNRPAASGPQSFAPGPGAPTRVLSGAYGASVAPPRLTPRSSSLNLSLSNSSNVSLSSVIARQPTPQPAIGIATAGLGYRAAVSNSKPSEGKETLKKLGDLLGPKPTTAAVAKDKSVPSPPAQLNAEEEIDFGGLSIEEFLQQGASVPSAKSQEQPVIEQTVDDYENEKDKFQDLHTSIKACDEVLQSVESYLSAFKTDLGRVSAEIETLQNRSLALNTKLNNRKTVEKLLNPILEDVTLPPSVIQTIAESDVNETWVKALQEADQKIKALDRRKSQNIKAAEDVKPELEKLTNRAIERLRDYFVSKIKSLRIPNTNAQIIQQNGFLRYKELFGFMARHHPQLADEISQAYINTMRWYYLSHFQRYQKALEKLKLHAIEKSDLLGLEDTSRRGPLLPGMKPSIPSSVDAITLGRRFDVYRNQDAPLIQAQAAEDDKASHYIELPFRSYNFAISENVASEFTFISDFFSHKKFDQLSKMFHQIFDPTLNAGQAFTKSLIENSIDALGILLCVRLNQQSAFFLQKRRIPVLENYINGINILLWPRFQMVMDMHSENLRRSAGAGSGRQSAIASAANDMAKQSAAPHPLTQKFAQFMHSLLLLSSDASDDEPSTNSMRRIRSDFEAFLTKLSAQISDKPKRERFLFNNYSLTLTIISDTEGKLASEQKAHFEALMKAFSPEHSR</sequence>
<comment type="caution">
    <text evidence="9">The sequence shown here is derived from an EMBL/GenBank/DDBJ whole genome shotgun (WGS) entry which is preliminary data.</text>
</comment>
<gene>
    <name evidence="9" type="ORF">TWF696_006974</name>
</gene>
<dbReference type="GO" id="GO:0006896">
    <property type="term" value="P:Golgi to vacuole transport"/>
    <property type="evidence" value="ECO:0007669"/>
    <property type="project" value="TreeGrafter"/>
</dbReference>
<evidence type="ECO:0000256" key="4">
    <source>
        <dbReference type="ARBA" id="ARBA00022927"/>
    </source>
</evidence>